<dbReference type="InterPro" id="IPR037187">
    <property type="entry name" value="DnaK_N"/>
</dbReference>
<reference evidence="7 8" key="1">
    <citation type="submission" date="2019-02" db="EMBL/GenBank/DDBJ databases">
        <title>Deep-cultivation of Planctomycetes and their phenomic and genomic characterization uncovers novel biology.</title>
        <authorList>
            <person name="Wiegand S."/>
            <person name="Jogler M."/>
            <person name="Boedeker C."/>
            <person name="Pinto D."/>
            <person name="Vollmers J."/>
            <person name="Rivas-Marin E."/>
            <person name="Kohn T."/>
            <person name="Peeters S.H."/>
            <person name="Heuer A."/>
            <person name="Rast P."/>
            <person name="Oberbeckmann S."/>
            <person name="Bunk B."/>
            <person name="Jeske O."/>
            <person name="Meyerdierks A."/>
            <person name="Storesund J.E."/>
            <person name="Kallscheuer N."/>
            <person name="Luecker S."/>
            <person name="Lage O.M."/>
            <person name="Pohl T."/>
            <person name="Merkel B.J."/>
            <person name="Hornburger P."/>
            <person name="Mueller R.-W."/>
            <person name="Bruemmer F."/>
            <person name="Labrenz M."/>
            <person name="Spormann A.M."/>
            <person name="Op den Camp H."/>
            <person name="Overmann J."/>
            <person name="Amann R."/>
            <person name="Jetten M.S.M."/>
            <person name="Mascher T."/>
            <person name="Medema M.H."/>
            <person name="Devos D.P."/>
            <person name="Kaster A.-K."/>
            <person name="Ovreas L."/>
            <person name="Rohde M."/>
            <person name="Galperin M.Y."/>
            <person name="Jogler C."/>
        </authorList>
    </citation>
    <scope>NUCLEOTIDE SEQUENCE [LARGE SCALE GENOMIC DNA]</scope>
    <source>
        <strain evidence="7 8">Pla110</strain>
    </source>
</reference>
<dbReference type="KEGG" id="plon:Pla110_27950"/>
<dbReference type="PANTHER" id="PTHR33823">
    <property type="entry name" value="RNA POLYMERASE-BINDING TRANSCRIPTION FACTOR DKSA-RELATED"/>
    <property type="match status" value="1"/>
</dbReference>
<dbReference type="Pfam" id="PF01258">
    <property type="entry name" value="zf-dskA_traR"/>
    <property type="match status" value="1"/>
</dbReference>
<dbReference type="EMBL" id="CP036281">
    <property type="protein sequence ID" value="QDU81058.1"/>
    <property type="molecule type" value="Genomic_DNA"/>
</dbReference>
<keyword evidence="1" id="KW-0479">Metal-binding</keyword>
<dbReference type="RefSeq" id="WP_144996281.1">
    <property type="nucleotide sequence ID" value="NZ_CP036281.1"/>
</dbReference>
<feature type="region of interest" description="Disordered" evidence="5">
    <location>
        <begin position="32"/>
        <end position="52"/>
    </location>
</feature>
<name>A0A518CPB4_9PLAN</name>
<dbReference type="AlphaFoldDB" id="A0A518CPB4"/>
<evidence type="ECO:0000313" key="8">
    <source>
        <dbReference type="Proteomes" id="UP000317178"/>
    </source>
</evidence>
<accession>A0A518CPB4</accession>
<dbReference type="SUPFAM" id="SSF109635">
    <property type="entry name" value="DnaK suppressor protein DksA, alpha-hairpin domain"/>
    <property type="match status" value="1"/>
</dbReference>
<dbReference type="Proteomes" id="UP000317178">
    <property type="component" value="Chromosome"/>
</dbReference>
<protein>
    <submittedName>
        <fullName evidence="7">General stress protein 16O</fullName>
    </submittedName>
</protein>
<organism evidence="7 8">
    <name type="scientific">Polystyrenella longa</name>
    <dbReference type="NCBI Taxonomy" id="2528007"/>
    <lineage>
        <taxon>Bacteria</taxon>
        <taxon>Pseudomonadati</taxon>
        <taxon>Planctomycetota</taxon>
        <taxon>Planctomycetia</taxon>
        <taxon>Planctomycetales</taxon>
        <taxon>Planctomycetaceae</taxon>
        <taxon>Polystyrenella</taxon>
    </lineage>
</organism>
<comment type="caution">
    <text evidence="4">Lacks conserved residue(s) required for the propagation of feature annotation.</text>
</comment>
<keyword evidence="3" id="KW-0862">Zinc</keyword>
<dbReference type="PANTHER" id="PTHR33823:SF4">
    <property type="entry name" value="GENERAL STRESS PROTEIN 16O"/>
    <property type="match status" value="1"/>
</dbReference>
<gene>
    <name evidence="7" type="primary">yocK_1</name>
    <name evidence="7" type="ORF">Pla110_27950</name>
</gene>
<dbReference type="PROSITE" id="PS51128">
    <property type="entry name" value="ZF_DKSA_2"/>
    <property type="match status" value="1"/>
</dbReference>
<evidence type="ECO:0000256" key="3">
    <source>
        <dbReference type="ARBA" id="ARBA00022833"/>
    </source>
</evidence>
<dbReference type="Gene3D" id="1.20.120.910">
    <property type="entry name" value="DksA, coiled-coil domain"/>
    <property type="match status" value="1"/>
</dbReference>
<evidence type="ECO:0000256" key="4">
    <source>
        <dbReference type="PROSITE-ProRule" id="PRU00510"/>
    </source>
</evidence>
<evidence type="ECO:0000256" key="1">
    <source>
        <dbReference type="ARBA" id="ARBA00022723"/>
    </source>
</evidence>
<keyword evidence="2" id="KW-0863">Zinc-finger</keyword>
<keyword evidence="8" id="KW-1185">Reference proteome</keyword>
<proteinExistence type="predicted"/>
<evidence type="ECO:0000256" key="2">
    <source>
        <dbReference type="ARBA" id="ARBA00022771"/>
    </source>
</evidence>
<dbReference type="GO" id="GO:0008270">
    <property type="term" value="F:zinc ion binding"/>
    <property type="evidence" value="ECO:0007669"/>
    <property type="project" value="UniProtKB-KW"/>
</dbReference>
<dbReference type="OrthoDB" id="9811543at2"/>
<feature type="domain" description="Zinc finger DksA/TraR C4-type" evidence="6">
    <location>
        <begin position="105"/>
        <end position="127"/>
    </location>
</feature>
<dbReference type="InterPro" id="IPR000962">
    <property type="entry name" value="Znf_DskA_TraR"/>
</dbReference>
<evidence type="ECO:0000256" key="5">
    <source>
        <dbReference type="SAM" id="MobiDB-lite"/>
    </source>
</evidence>
<sequence length="131" mass="15163">MLKENEFERYRQMLLVIRTRLRGEMEQLTSEALDRSDLAGESRSPTHMADMGTDSFEQDFTLRFAENEAEVIEEINDALDRIDQGTYGLCEQCLEDGKSAAKSSILKTRLKAIPYTRYCIDCERKREELAL</sequence>
<evidence type="ECO:0000259" key="6">
    <source>
        <dbReference type="Pfam" id="PF01258"/>
    </source>
</evidence>
<evidence type="ECO:0000313" key="7">
    <source>
        <dbReference type="EMBL" id="QDU81058.1"/>
    </source>
</evidence>